<protein>
    <submittedName>
        <fullName evidence="2">Uncharacterized protein</fullName>
    </submittedName>
</protein>
<dbReference type="AlphaFoldDB" id="A0A7G7MGT1"/>
<gene>
    <name evidence="2" type="ORF">H6H00_28615</name>
</gene>
<accession>A0A7G7MGT1</accession>
<dbReference type="RefSeq" id="WP_185718743.1">
    <property type="nucleotide sequence ID" value="NZ_BAAAWI010000001.1"/>
</dbReference>
<organism evidence="2 3">
    <name type="scientific">Pseudonocardia petroleophila</name>
    <dbReference type="NCBI Taxonomy" id="37331"/>
    <lineage>
        <taxon>Bacteria</taxon>
        <taxon>Bacillati</taxon>
        <taxon>Actinomycetota</taxon>
        <taxon>Actinomycetes</taxon>
        <taxon>Pseudonocardiales</taxon>
        <taxon>Pseudonocardiaceae</taxon>
        <taxon>Pseudonocardia</taxon>
    </lineage>
</organism>
<proteinExistence type="predicted"/>
<dbReference type="EMBL" id="CP060131">
    <property type="protein sequence ID" value="QNG51992.1"/>
    <property type="molecule type" value="Genomic_DNA"/>
</dbReference>
<sequence length="61" mass="6227">MNPSRCATLPCASATRRPGGVSALLVWRRSWASAWATIRSSPAGSACSSGPVGSTSSSFAR</sequence>
<evidence type="ECO:0000313" key="3">
    <source>
        <dbReference type="Proteomes" id="UP000515728"/>
    </source>
</evidence>
<evidence type="ECO:0000313" key="2">
    <source>
        <dbReference type="EMBL" id="QNG51992.1"/>
    </source>
</evidence>
<reference evidence="2 3" key="1">
    <citation type="submission" date="2020-08" db="EMBL/GenBank/DDBJ databases">
        <authorList>
            <person name="Mo P."/>
        </authorList>
    </citation>
    <scope>NUCLEOTIDE SEQUENCE [LARGE SCALE GENOMIC DNA]</scope>
    <source>
        <strain evidence="2 3">CGMCC 4.1532</strain>
    </source>
</reference>
<name>A0A7G7MGT1_9PSEU</name>
<keyword evidence="3" id="KW-1185">Reference proteome</keyword>
<dbReference type="KEGG" id="ppel:H6H00_28615"/>
<feature type="region of interest" description="Disordered" evidence="1">
    <location>
        <begin position="41"/>
        <end position="61"/>
    </location>
</feature>
<evidence type="ECO:0000256" key="1">
    <source>
        <dbReference type="SAM" id="MobiDB-lite"/>
    </source>
</evidence>
<dbReference type="Proteomes" id="UP000515728">
    <property type="component" value="Chromosome"/>
</dbReference>